<dbReference type="InterPro" id="IPR003509">
    <property type="entry name" value="UPF0102_YraN-like"/>
</dbReference>
<dbReference type="EMBL" id="CAEZSB010000109">
    <property type="protein sequence ID" value="CAB4539186.1"/>
    <property type="molecule type" value="Genomic_DNA"/>
</dbReference>
<dbReference type="SUPFAM" id="SSF52980">
    <property type="entry name" value="Restriction endonuclease-like"/>
    <property type="match status" value="1"/>
</dbReference>
<sequence length="121" mass="13562">MHTKNKQQIGAFGEQAVANFLIQHNIEVIERNWRIREGEIDIVALNASGVFSFIEVKTRSSVAFGHPFEAINRDKAHRMQRLALAWLATHGCLGCDYQIDVAAVLIAIDGTPSIEYRTNLL</sequence>
<dbReference type="CDD" id="cd20736">
    <property type="entry name" value="PoNe_Nuclease"/>
    <property type="match status" value="1"/>
</dbReference>
<dbReference type="AlphaFoldDB" id="A0A6J6BJP5"/>
<proteinExistence type="inferred from homology"/>
<dbReference type="InterPro" id="IPR011335">
    <property type="entry name" value="Restrct_endonuc-II-like"/>
</dbReference>
<accession>A0A6J6BJP5</accession>
<dbReference type="PANTHER" id="PTHR34039:SF1">
    <property type="entry name" value="UPF0102 PROTEIN YRAN"/>
    <property type="match status" value="1"/>
</dbReference>
<reference evidence="1" key="1">
    <citation type="submission" date="2020-05" db="EMBL/GenBank/DDBJ databases">
        <authorList>
            <person name="Chiriac C."/>
            <person name="Salcher M."/>
            <person name="Ghai R."/>
            <person name="Kavagutti S V."/>
        </authorList>
    </citation>
    <scope>NUCLEOTIDE SEQUENCE</scope>
</reference>
<name>A0A6J6BJP5_9ZZZZ</name>
<dbReference type="PANTHER" id="PTHR34039">
    <property type="entry name" value="UPF0102 PROTEIN YRAN"/>
    <property type="match status" value="1"/>
</dbReference>
<dbReference type="GO" id="GO:0003676">
    <property type="term" value="F:nucleic acid binding"/>
    <property type="evidence" value="ECO:0007669"/>
    <property type="project" value="InterPro"/>
</dbReference>
<dbReference type="NCBIfam" id="NF009154">
    <property type="entry name" value="PRK12497.3-3"/>
    <property type="match status" value="1"/>
</dbReference>
<protein>
    <submittedName>
        <fullName evidence="1">Unannotated protein</fullName>
    </submittedName>
</protein>
<gene>
    <name evidence="1" type="ORF">UFOPK1395_00954</name>
</gene>
<dbReference type="InterPro" id="IPR011856">
    <property type="entry name" value="tRNA_endonuc-like_dom_sf"/>
</dbReference>
<organism evidence="1">
    <name type="scientific">freshwater metagenome</name>
    <dbReference type="NCBI Taxonomy" id="449393"/>
    <lineage>
        <taxon>unclassified sequences</taxon>
        <taxon>metagenomes</taxon>
        <taxon>ecological metagenomes</taxon>
    </lineage>
</organism>
<dbReference type="Pfam" id="PF02021">
    <property type="entry name" value="UPF0102"/>
    <property type="match status" value="1"/>
</dbReference>
<dbReference type="HAMAP" id="MF_00048">
    <property type="entry name" value="UPF0102"/>
    <property type="match status" value="1"/>
</dbReference>
<evidence type="ECO:0000313" key="1">
    <source>
        <dbReference type="EMBL" id="CAB4539186.1"/>
    </source>
</evidence>
<dbReference type="Gene3D" id="3.40.1350.10">
    <property type="match status" value="1"/>
</dbReference>